<reference evidence="2 3" key="1">
    <citation type="journal article" date="2010" name="J. Bacteriol.">
        <title>Genome sequence of Lentisphaera araneosa HTCC2155T, the type species of the order Lentisphaerales in the phylum Lentisphaerae.</title>
        <authorList>
            <person name="Thrash J.C."/>
            <person name="Cho J.C."/>
            <person name="Vergin K.L."/>
            <person name="Morris R.M."/>
            <person name="Giovannoni S.J."/>
        </authorList>
    </citation>
    <scope>NUCLEOTIDE SEQUENCE [LARGE SCALE GENOMIC DNA]</scope>
    <source>
        <strain evidence="2 3">HTCC2155</strain>
    </source>
</reference>
<dbReference type="Proteomes" id="UP000004947">
    <property type="component" value="Unassembled WGS sequence"/>
</dbReference>
<gene>
    <name evidence="2" type="ORF">LNTAR_09434</name>
</gene>
<comment type="caution">
    <text evidence="2">The sequence shown here is derived from an EMBL/GenBank/DDBJ whole genome shotgun (WGS) entry which is preliminary data.</text>
</comment>
<organism evidence="2 3">
    <name type="scientific">Lentisphaera araneosa HTCC2155</name>
    <dbReference type="NCBI Taxonomy" id="313628"/>
    <lineage>
        <taxon>Bacteria</taxon>
        <taxon>Pseudomonadati</taxon>
        <taxon>Lentisphaerota</taxon>
        <taxon>Lentisphaeria</taxon>
        <taxon>Lentisphaerales</taxon>
        <taxon>Lentisphaeraceae</taxon>
        <taxon>Lentisphaera</taxon>
    </lineage>
</organism>
<protein>
    <submittedName>
        <fullName evidence="2">Uncharacterized protein</fullName>
    </submittedName>
</protein>
<proteinExistence type="predicted"/>
<keyword evidence="3" id="KW-1185">Reference proteome</keyword>
<evidence type="ECO:0000256" key="1">
    <source>
        <dbReference type="SAM" id="Phobius"/>
    </source>
</evidence>
<keyword evidence="1" id="KW-0472">Membrane</keyword>
<evidence type="ECO:0000313" key="2">
    <source>
        <dbReference type="EMBL" id="EDM28782.1"/>
    </source>
</evidence>
<feature type="transmembrane region" description="Helical" evidence="1">
    <location>
        <begin position="148"/>
        <end position="176"/>
    </location>
</feature>
<sequence>MNHDYHGAVECKVCHSVYPYESVPNNCTNCGAKLEFPKSETKKELYGQEKWSPLLNSIDELMEAQSLSHNIDTTTLGDRVKGPVTCCWCGEYYKTRDNRVNCDSCGGTLPMPGCADPGEKPPKDPRKLPSGYWYKLFIKQNITLRVGLFLFILFSILSVLMPLCLIGVLIAIAILIDNYTRLNNSYHALKNGNALLGKVERVQVIGEANEPKNTEMGKVDSGLGFRVYFYFEVGGQMCKGVKDTHDPIALTYFTGQPVWVVHNNKKSYSLWPPIA</sequence>
<keyword evidence="1" id="KW-0812">Transmembrane</keyword>
<keyword evidence="1" id="KW-1133">Transmembrane helix</keyword>
<evidence type="ECO:0000313" key="3">
    <source>
        <dbReference type="Proteomes" id="UP000004947"/>
    </source>
</evidence>
<dbReference type="RefSeq" id="WP_007277659.1">
    <property type="nucleotide sequence ID" value="NZ_ABCK01000004.1"/>
</dbReference>
<dbReference type="EMBL" id="ABCK01000004">
    <property type="protein sequence ID" value="EDM28782.1"/>
    <property type="molecule type" value="Genomic_DNA"/>
</dbReference>
<dbReference type="OrthoDB" id="326363at2"/>
<dbReference type="AlphaFoldDB" id="A6DIC8"/>
<name>A6DIC8_9BACT</name>
<dbReference type="STRING" id="313628.LNTAR_09434"/>
<accession>A6DIC8</accession>